<accession>A0A7X6L2R8</accession>
<dbReference type="SUPFAM" id="SSF56399">
    <property type="entry name" value="ADP-ribosylation"/>
    <property type="match status" value="1"/>
</dbReference>
<organism evidence="1 2">
    <name type="scientific">Nocardia gamkensis</name>
    <dbReference type="NCBI Taxonomy" id="352869"/>
    <lineage>
        <taxon>Bacteria</taxon>
        <taxon>Bacillati</taxon>
        <taxon>Actinomycetota</taxon>
        <taxon>Actinomycetes</taxon>
        <taxon>Mycobacteriales</taxon>
        <taxon>Nocardiaceae</taxon>
        <taxon>Nocardia</taxon>
    </lineage>
</organism>
<proteinExistence type="predicted"/>
<evidence type="ECO:0000313" key="1">
    <source>
        <dbReference type="EMBL" id="NKY26697.1"/>
    </source>
</evidence>
<dbReference type="EMBL" id="JAAXOS010000004">
    <property type="protein sequence ID" value="NKY26697.1"/>
    <property type="molecule type" value="Genomic_DNA"/>
</dbReference>
<protein>
    <submittedName>
        <fullName evidence="1">DUF952 domain-containing protein</fullName>
    </submittedName>
</protein>
<dbReference type="Proteomes" id="UP000540698">
    <property type="component" value="Unassembled WGS sequence"/>
</dbReference>
<reference evidence="1 2" key="1">
    <citation type="submission" date="2020-04" db="EMBL/GenBank/DDBJ databases">
        <title>MicrobeNet Type strains.</title>
        <authorList>
            <person name="Nicholson A.C."/>
        </authorList>
    </citation>
    <scope>NUCLEOTIDE SEQUENCE [LARGE SCALE GENOMIC DNA]</scope>
    <source>
        <strain evidence="1 2">DSM 44956</strain>
    </source>
</reference>
<dbReference type="Gene3D" id="3.20.170.20">
    <property type="entry name" value="Protein of unknown function DUF952"/>
    <property type="match status" value="1"/>
</dbReference>
<dbReference type="InterPro" id="IPR009297">
    <property type="entry name" value="DUF952"/>
</dbReference>
<dbReference type="Pfam" id="PF06108">
    <property type="entry name" value="DUF952"/>
    <property type="match status" value="1"/>
</dbReference>
<evidence type="ECO:0000313" key="2">
    <source>
        <dbReference type="Proteomes" id="UP000540698"/>
    </source>
</evidence>
<keyword evidence="2" id="KW-1185">Reference proteome</keyword>
<dbReference type="PANTHER" id="PTHR34129">
    <property type="entry name" value="BLR1139 PROTEIN"/>
    <property type="match status" value="1"/>
</dbReference>
<comment type="caution">
    <text evidence="1">The sequence shown here is derived from an EMBL/GenBank/DDBJ whole genome shotgun (WGS) entry which is preliminary data.</text>
</comment>
<sequence length="162" mass="18184">MKQCVFDNTTRDFATGERHRSCRRCALRHTLDRPIQLSTGRLPVTYDTHTLVHLCTSEEWLSARQTGEYRAPSLAEAGFIHLSSPQQVHLPANRLFRGRRDLVLLRIDPGRVGSPIEWEPGVPTDPEAMLFPHLYGPLPVAAVTGVEEYLPEADGTFAPRAE</sequence>
<gene>
    <name evidence="1" type="ORF">HGB38_10750</name>
</gene>
<dbReference type="PANTHER" id="PTHR34129:SF1">
    <property type="entry name" value="DUF952 DOMAIN-CONTAINING PROTEIN"/>
    <property type="match status" value="1"/>
</dbReference>
<dbReference type="AlphaFoldDB" id="A0A7X6L2R8"/>
<name>A0A7X6L2R8_9NOCA</name>